<dbReference type="InterPro" id="IPR001623">
    <property type="entry name" value="DnaJ_domain"/>
</dbReference>
<sequence>MLTYPSFPDQPLRSINTSPFRSRSRAILHERHASEAMQRPRPMSVASYPTMQHSKRGSIYVSDASINLAQGTPIIASTSTHSLSSSPSNDIPDFVDHYANLELEPHASAEDITSAFRRLRVVYFQSDATKYKALTTAFDVLRDPDARQDYDANYRARAAARTLSNLGEDMEQSKHERKDSAMGDDAGMEAVPEEEDADVGRSEDQNWALKRHRRLFEPMIGTRLYQSYVPILEAYAQRSRHPTLKCSRPAYAGHFAKNARPS</sequence>
<dbReference type="InterPro" id="IPR018253">
    <property type="entry name" value="DnaJ_domain_CS"/>
</dbReference>
<name>A0A9P4GSD2_9PLEO</name>
<dbReference type="EMBL" id="ML976614">
    <property type="protein sequence ID" value="KAF1851868.1"/>
    <property type="molecule type" value="Genomic_DNA"/>
</dbReference>
<proteinExistence type="predicted"/>
<dbReference type="SUPFAM" id="SSF46565">
    <property type="entry name" value="Chaperone J-domain"/>
    <property type="match status" value="1"/>
</dbReference>
<dbReference type="InterPro" id="IPR036869">
    <property type="entry name" value="J_dom_sf"/>
</dbReference>
<dbReference type="CDD" id="cd06257">
    <property type="entry name" value="DnaJ"/>
    <property type="match status" value="1"/>
</dbReference>
<reference evidence="3" key="1">
    <citation type="submission" date="2020-01" db="EMBL/GenBank/DDBJ databases">
        <authorList>
            <consortium name="DOE Joint Genome Institute"/>
            <person name="Haridas S."/>
            <person name="Albert R."/>
            <person name="Binder M."/>
            <person name="Bloem J."/>
            <person name="Labutti K."/>
            <person name="Salamov A."/>
            <person name="Andreopoulos B."/>
            <person name="Baker S.E."/>
            <person name="Barry K."/>
            <person name="Bills G."/>
            <person name="Bluhm B.H."/>
            <person name="Cannon C."/>
            <person name="Castanera R."/>
            <person name="Culley D.E."/>
            <person name="Daum C."/>
            <person name="Ezra D."/>
            <person name="Gonzalez J.B."/>
            <person name="Henrissat B."/>
            <person name="Kuo A."/>
            <person name="Liang C."/>
            <person name="Lipzen A."/>
            <person name="Lutzoni F."/>
            <person name="Magnuson J."/>
            <person name="Mondo S."/>
            <person name="Nolan M."/>
            <person name="Ohm R."/>
            <person name="Pangilinan J."/>
            <person name="Park H.-J."/>
            <person name="Ramirez L."/>
            <person name="Alfaro M."/>
            <person name="Sun H."/>
            <person name="Tritt A."/>
            <person name="Yoshinaga Y."/>
            <person name="Zwiers L.-H."/>
            <person name="Turgeon B.G."/>
            <person name="Goodwin S.B."/>
            <person name="Spatafora J.W."/>
            <person name="Crous P.W."/>
            <person name="Grigoriev I.V."/>
        </authorList>
    </citation>
    <scope>NUCLEOTIDE SEQUENCE</scope>
    <source>
        <strain evidence="3">CBS 394.84</strain>
    </source>
</reference>
<comment type="caution">
    <text evidence="3">The sequence shown here is derived from an EMBL/GenBank/DDBJ whole genome shotgun (WGS) entry which is preliminary data.</text>
</comment>
<dbReference type="AlphaFoldDB" id="A0A9P4GSD2"/>
<protein>
    <recommendedName>
        <fullName evidence="2">J domain-containing protein</fullName>
    </recommendedName>
</protein>
<evidence type="ECO:0000313" key="4">
    <source>
        <dbReference type="Proteomes" id="UP000800039"/>
    </source>
</evidence>
<gene>
    <name evidence="3" type="ORF">K460DRAFT_362633</name>
</gene>
<feature type="region of interest" description="Disordered" evidence="1">
    <location>
        <begin position="1"/>
        <end position="21"/>
    </location>
</feature>
<dbReference type="Proteomes" id="UP000800039">
    <property type="component" value="Unassembled WGS sequence"/>
</dbReference>
<feature type="domain" description="J" evidence="2">
    <location>
        <begin position="96"/>
        <end position="154"/>
    </location>
</feature>
<feature type="region of interest" description="Disordered" evidence="1">
    <location>
        <begin position="163"/>
        <end position="203"/>
    </location>
</feature>
<dbReference type="Pfam" id="PF00226">
    <property type="entry name" value="DnaJ"/>
    <property type="match status" value="1"/>
</dbReference>
<dbReference type="GeneID" id="63849928"/>
<accession>A0A9P4GSD2</accession>
<evidence type="ECO:0000256" key="1">
    <source>
        <dbReference type="SAM" id="MobiDB-lite"/>
    </source>
</evidence>
<organism evidence="3 4">
    <name type="scientific">Cucurbitaria berberidis CBS 394.84</name>
    <dbReference type="NCBI Taxonomy" id="1168544"/>
    <lineage>
        <taxon>Eukaryota</taxon>
        <taxon>Fungi</taxon>
        <taxon>Dikarya</taxon>
        <taxon>Ascomycota</taxon>
        <taxon>Pezizomycotina</taxon>
        <taxon>Dothideomycetes</taxon>
        <taxon>Pleosporomycetidae</taxon>
        <taxon>Pleosporales</taxon>
        <taxon>Pleosporineae</taxon>
        <taxon>Cucurbitariaceae</taxon>
        <taxon>Cucurbitaria</taxon>
    </lineage>
</organism>
<evidence type="ECO:0000259" key="2">
    <source>
        <dbReference type="PROSITE" id="PS50076"/>
    </source>
</evidence>
<dbReference type="SMART" id="SM00271">
    <property type="entry name" value="DnaJ"/>
    <property type="match status" value="1"/>
</dbReference>
<dbReference type="RefSeq" id="XP_040794431.1">
    <property type="nucleotide sequence ID" value="XM_040932677.1"/>
</dbReference>
<dbReference type="OrthoDB" id="10250354at2759"/>
<keyword evidence="4" id="KW-1185">Reference proteome</keyword>
<dbReference type="PROSITE" id="PS00636">
    <property type="entry name" value="DNAJ_1"/>
    <property type="match status" value="1"/>
</dbReference>
<dbReference type="Gene3D" id="1.10.287.110">
    <property type="entry name" value="DnaJ domain"/>
    <property type="match status" value="1"/>
</dbReference>
<evidence type="ECO:0000313" key="3">
    <source>
        <dbReference type="EMBL" id="KAF1851868.1"/>
    </source>
</evidence>
<dbReference type="PROSITE" id="PS50076">
    <property type="entry name" value="DNAJ_2"/>
    <property type="match status" value="1"/>
</dbReference>
<feature type="compositionally biased region" description="Basic and acidic residues" evidence="1">
    <location>
        <begin position="171"/>
        <end position="181"/>
    </location>
</feature>